<dbReference type="PANTHER" id="PTHR21354:SF0">
    <property type="entry name" value="ZINC FINGER PROTEIN 511"/>
    <property type="match status" value="1"/>
</dbReference>
<dbReference type="STRING" id="81824.A9UVY7"/>
<keyword evidence="1" id="KW-0863">Zinc-finger</keyword>
<organism evidence="4 5">
    <name type="scientific">Monosiga brevicollis</name>
    <name type="common">Choanoflagellate</name>
    <dbReference type="NCBI Taxonomy" id="81824"/>
    <lineage>
        <taxon>Eukaryota</taxon>
        <taxon>Choanoflagellata</taxon>
        <taxon>Craspedida</taxon>
        <taxon>Salpingoecidae</taxon>
        <taxon>Monosiga</taxon>
    </lineage>
</organism>
<dbReference type="PANTHER" id="PTHR21354">
    <property type="entry name" value="ZINC FINGER PROTEIN 511"/>
    <property type="match status" value="1"/>
</dbReference>
<dbReference type="PROSITE" id="PS00028">
    <property type="entry name" value="ZINC_FINGER_C2H2_1"/>
    <property type="match status" value="1"/>
</dbReference>
<gene>
    <name evidence="4" type="ORF">MONBRDRAFT_18478</name>
</gene>
<dbReference type="EMBL" id="CH991547">
    <property type="protein sequence ID" value="EDQ90673.1"/>
    <property type="molecule type" value="Genomic_DNA"/>
</dbReference>
<dbReference type="GeneID" id="5889832"/>
<keyword evidence="1" id="KW-0862">Zinc</keyword>
<feature type="non-terminal residue" evidence="4">
    <location>
        <position position="136"/>
    </location>
</feature>
<name>A9UVY7_MONBE</name>
<evidence type="ECO:0000313" key="4">
    <source>
        <dbReference type="EMBL" id="EDQ90673.1"/>
    </source>
</evidence>
<dbReference type="InterPro" id="IPR013087">
    <property type="entry name" value="Znf_C2H2_type"/>
</dbReference>
<keyword evidence="1" id="KW-0479">Metal-binding</keyword>
<proteinExistence type="predicted"/>
<dbReference type="KEGG" id="mbr:MONBRDRAFT_18478"/>
<dbReference type="InterPro" id="IPR039258">
    <property type="entry name" value="ZNF511"/>
</dbReference>
<evidence type="ECO:0000256" key="1">
    <source>
        <dbReference type="PROSITE-ProRule" id="PRU00042"/>
    </source>
</evidence>
<dbReference type="PROSITE" id="PS50157">
    <property type="entry name" value="ZINC_FINGER_C2H2_2"/>
    <property type="match status" value="1"/>
</dbReference>
<dbReference type="FunCoup" id="A9UVY7">
    <property type="interactions" value="124"/>
</dbReference>
<evidence type="ECO:0000256" key="2">
    <source>
        <dbReference type="SAM" id="MobiDB-lite"/>
    </source>
</evidence>
<dbReference type="GO" id="GO:0008270">
    <property type="term" value="F:zinc ion binding"/>
    <property type="evidence" value="ECO:0007669"/>
    <property type="project" value="UniProtKB-KW"/>
</dbReference>
<accession>A9UVY7</accession>
<dbReference type="SMART" id="SM00355">
    <property type="entry name" value="ZnF_C2H2"/>
    <property type="match status" value="2"/>
</dbReference>
<sequence>MHQHRCHECGRAFTTAHFLDLHQSEWHDPFFDLQKQRQPMYRCFVVTCTTKMASRNERREHLIQAHHYPPSFPFADMVGKMKLSAQSPARAGKPPRQQAPNPPAVQASDGMDQDLDGVDEALESLVRRIPQTLSFG</sequence>
<dbReference type="InParanoid" id="A9UVY7"/>
<dbReference type="RefSeq" id="XP_001744724.1">
    <property type="nucleotide sequence ID" value="XM_001744672.1"/>
</dbReference>
<evidence type="ECO:0000259" key="3">
    <source>
        <dbReference type="PROSITE" id="PS50157"/>
    </source>
</evidence>
<evidence type="ECO:0000313" key="5">
    <source>
        <dbReference type="Proteomes" id="UP000001357"/>
    </source>
</evidence>
<feature type="region of interest" description="Disordered" evidence="2">
    <location>
        <begin position="83"/>
        <end position="119"/>
    </location>
</feature>
<dbReference type="AlphaFoldDB" id="A9UVY7"/>
<dbReference type="Proteomes" id="UP000001357">
    <property type="component" value="Unassembled WGS sequence"/>
</dbReference>
<reference evidence="4 5" key="1">
    <citation type="journal article" date="2008" name="Nature">
        <title>The genome of the choanoflagellate Monosiga brevicollis and the origin of metazoans.</title>
        <authorList>
            <consortium name="JGI Sequencing"/>
            <person name="King N."/>
            <person name="Westbrook M.J."/>
            <person name="Young S.L."/>
            <person name="Kuo A."/>
            <person name="Abedin M."/>
            <person name="Chapman J."/>
            <person name="Fairclough S."/>
            <person name="Hellsten U."/>
            <person name="Isogai Y."/>
            <person name="Letunic I."/>
            <person name="Marr M."/>
            <person name="Pincus D."/>
            <person name="Putnam N."/>
            <person name="Rokas A."/>
            <person name="Wright K.J."/>
            <person name="Zuzow R."/>
            <person name="Dirks W."/>
            <person name="Good M."/>
            <person name="Goodstein D."/>
            <person name="Lemons D."/>
            <person name="Li W."/>
            <person name="Lyons J.B."/>
            <person name="Morris A."/>
            <person name="Nichols S."/>
            <person name="Richter D.J."/>
            <person name="Salamov A."/>
            <person name="Bork P."/>
            <person name="Lim W.A."/>
            <person name="Manning G."/>
            <person name="Miller W.T."/>
            <person name="McGinnis W."/>
            <person name="Shapiro H."/>
            <person name="Tjian R."/>
            <person name="Grigoriev I.V."/>
            <person name="Rokhsar D."/>
        </authorList>
    </citation>
    <scope>NUCLEOTIDE SEQUENCE [LARGE SCALE GENOMIC DNA]</scope>
    <source>
        <strain evidence="5">MX1 / ATCC 50154</strain>
    </source>
</reference>
<dbReference type="eggNOG" id="KOG4173">
    <property type="taxonomic scope" value="Eukaryota"/>
</dbReference>
<feature type="domain" description="C2H2-type" evidence="3">
    <location>
        <begin position="4"/>
        <end position="27"/>
    </location>
</feature>
<keyword evidence="5" id="KW-1185">Reference proteome</keyword>
<protein>
    <recommendedName>
        <fullName evidence="3">C2H2-type domain-containing protein</fullName>
    </recommendedName>
</protein>